<protein>
    <recommendedName>
        <fullName evidence="4">Cytochrome C</fullName>
    </recommendedName>
</protein>
<dbReference type="Proteomes" id="UP000316714">
    <property type="component" value="Unassembled WGS sequence"/>
</dbReference>
<evidence type="ECO:0000256" key="1">
    <source>
        <dbReference type="SAM" id="SignalP"/>
    </source>
</evidence>
<accession>A0A5C5VD86</accession>
<evidence type="ECO:0000313" key="2">
    <source>
        <dbReference type="EMBL" id="TWT36558.1"/>
    </source>
</evidence>
<gene>
    <name evidence="2" type="ORF">KOR34_14640</name>
</gene>
<feature type="chain" id="PRO_5023111580" description="Cytochrome C" evidence="1">
    <location>
        <begin position="20"/>
        <end position="132"/>
    </location>
</feature>
<keyword evidence="3" id="KW-1185">Reference proteome</keyword>
<dbReference type="RefSeq" id="WP_146563557.1">
    <property type="nucleotide sequence ID" value="NZ_SIHJ01000001.1"/>
</dbReference>
<name>A0A5C5VD86_9BACT</name>
<comment type="caution">
    <text evidence="2">The sequence shown here is derived from an EMBL/GenBank/DDBJ whole genome shotgun (WGS) entry which is preliminary data.</text>
</comment>
<reference evidence="2 3" key="1">
    <citation type="submission" date="2019-02" db="EMBL/GenBank/DDBJ databases">
        <title>Deep-cultivation of Planctomycetes and their phenomic and genomic characterization uncovers novel biology.</title>
        <authorList>
            <person name="Wiegand S."/>
            <person name="Jogler M."/>
            <person name="Boedeker C."/>
            <person name="Pinto D."/>
            <person name="Vollmers J."/>
            <person name="Rivas-Marin E."/>
            <person name="Kohn T."/>
            <person name="Peeters S.H."/>
            <person name="Heuer A."/>
            <person name="Rast P."/>
            <person name="Oberbeckmann S."/>
            <person name="Bunk B."/>
            <person name="Jeske O."/>
            <person name="Meyerdierks A."/>
            <person name="Storesund J.E."/>
            <person name="Kallscheuer N."/>
            <person name="Luecker S."/>
            <person name="Lage O.M."/>
            <person name="Pohl T."/>
            <person name="Merkel B.J."/>
            <person name="Hornburger P."/>
            <person name="Mueller R.-W."/>
            <person name="Bruemmer F."/>
            <person name="Labrenz M."/>
            <person name="Spormann A.M."/>
            <person name="Op Den Camp H."/>
            <person name="Overmann J."/>
            <person name="Amann R."/>
            <person name="Jetten M.S.M."/>
            <person name="Mascher T."/>
            <person name="Medema M.H."/>
            <person name="Devos D.P."/>
            <person name="Kaster A.-K."/>
            <person name="Ovreas L."/>
            <person name="Rohde M."/>
            <person name="Galperin M.Y."/>
            <person name="Jogler C."/>
        </authorList>
    </citation>
    <scope>NUCLEOTIDE SEQUENCE [LARGE SCALE GENOMIC DNA]</scope>
    <source>
        <strain evidence="2 3">KOR34</strain>
    </source>
</reference>
<proteinExistence type="predicted"/>
<dbReference type="AlphaFoldDB" id="A0A5C5VD86"/>
<organism evidence="2 3">
    <name type="scientific">Posidoniimonas corsicana</name>
    <dbReference type="NCBI Taxonomy" id="1938618"/>
    <lineage>
        <taxon>Bacteria</taxon>
        <taxon>Pseudomonadati</taxon>
        <taxon>Planctomycetota</taxon>
        <taxon>Planctomycetia</taxon>
        <taxon>Pirellulales</taxon>
        <taxon>Lacipirellulaceae</taxon>
        <taxon>Posidoniimonas</taxon>
    </lineage>
</organism>
<sequence precursor="true">MIHYPLVSSLLLGLSLLLAAPPSAKAPAGPSNAAADPSSDEVIAEVMQEGMTSGLAKRVAKGEEPVEGRRELLELFQRLEGTSPSIGHQADWDKRVKALVAAAEDAVDDKEGYAKRLRKAVNCGACHKAHRE</sequence>
<feature type="signal peptide" evidence="1">
    <location>
        <begin position="1"/>
        <end position="19"/>
    </location>
</feature>
<keyword evidence="1" id="KW-0732">Signal</keyword>
<evidence type="ECO:0008006" key="4">
    <source>
        <dbReference type="Google" id="ProtNLM"/>
    </source>
</evidence>
<dbReference type="EMBL" id="SIHJ01000001">
    <property type="protein sequence ID" value="TWT36558.1"/>
    <property type="molecule type" value="Genomic_DNA"/>
</dbReference>
<evidence type="ECO:0000313" key="3">
    <source>
        <dbReference type="Proteomes" id="UP000316714"/>
    </source>
</evidence>